<dbReference type="AlphaFoldDB" id="A0A369I767"/>
<dbReference type="Pfam" id="PF14054">
    <property type="entry name" value="DUF4249"/>
    <property type="match status" value="1"/>
</dbReference>
<dbReference type="InterPro" id="IPR025345">
    <property type="entry name" value="DUF4249"/>
</dbReference>
<reference evidence="1 2" key="1">
    <citation type="submission" date="2018-07" db="EMBL/GenBank/DDBJ databases">
        <title>Genome analysis of Runella aurantiaca.</title>
        <authorList>
            <person name="Yang X."/>
        </authorList>
    </citation>
    <scope>NUCLEOTIDE SEQUENCE [LARGE SCALE GENOMIC DNA]</scope>
    <source>
        <strain evidence="1 2">YX9</strain>
    </source>
</reference>
<dbReference type="PROSITE" id="PS51257">
    <property type="entry name" value="PROKAR_LIPOPROTEIN"/>
    <property type="match status" value="1"/>
</dbReference>
<gene>
    <name evidence="1" type="ORF">DVG78_12790</name>
</gene>
<organism evidence="1 2">
    <name type="scientific">Runella aurantiaca</name>
    <dbReference type="NCBI Taxonomy" id="2282308"/>
    <lineage>
        <taxon>Bacteria</taxon>
        <taxon>Pseudomonadati</taxon>
        <taxon>Bacteroidota</taxon>
        <taxon>Cytophagia</taxon>
        <taxon>Cytophagales</taxon>
        <taxon>Spirosomataceae</taxon>
        <taxon>Runella</taxon>
    </lineage>
</organism>
<keyword evidence="2" id="KW-1185">Reference proteome</keyword>
<name>A0A369I767_9BACT</name>
<protein>
    <submittedName>
        <fullName evidence="1">DUF4249 family protein</fullName>
    </submittedName>
</protein>
<dbReference type="Proteomes" id="UP000253141">
    <property type="component" value="Unassembled WGS sequence"/>
</dbReference>
<proteinExistence type="predicted"/>
<accession>A0A369I767</accession>
<comment type="caution">
    <text evidence="1">The sequence shown here is derived from an EMBL/GenBank/DDBJ whole genome shotgun (WGS) entry which is preliminary data.</text>
</comment>
<evidence type="ECO:0000313" key="2">
    <source>
        <dbReference type="Proteomes" id="UP000253141"/>
    </source>
</evidence>
<sequence>MIRTKSKMILLFMTASILTGCIRNIDIPYPDYKPQKVLMGTLEPNKPISIRLSNTLPVTSTDTVYPPITNAKVLCFEDGILLGELSHQKDGIYSLEKTPKSKSIYKIQASIDSEMITATDTMPSPINFSVELTKDNLQNVNYNPDFKLEIQRESKSYNWFSITYYRASPPVIVRPQPFFSESVYLDLFNSSKSLNGKTLHGFNIRIKPEYIGKLAIEGVPGNQFNKDSSLYVQFLDVSYSYDRYLKTAIVAWENRVSNNEGGLNNPFYEPVTIYSNVTGGIGILGSVQTRLVVVKRPK</sequence>
<dbReference type="EMBL" id="QPIW01000009">
    <property type="protein sequence ID" value="RDB05458.1"/>
    <property type="molecule type" value="Genomic_DNA"/>
</dbReference>
<evidence type="ECO:0000313" key="1">
    <source>
        <dbReference type="EMBL" id="RDB05458.1"/>
    </source>
</evidence>